<dbReference type="KEGG" id="saq:Sare_4673"/>
<dbReference type="EMBL" id="CP000850">
    <property type="protein sequence ID" value="ABW00427.1"/>
    <property type="molecule type" value="Genomic_DNA"/>
</dbReference>
<gene>
    <name evidence="1" type="ordered locus">Sare_4673</name>
</gene>
<proteinExistence type="predicted"/>
<protein>
    <submittedName>
        <fullName evidence="1">Uncharacterized protein</fullName>
    </submittedName>
</protein>
<dbReference type="PATRIC" id="fig|391037.6.peg.4722"/>
<organism evidence="1">
    <name type="scientific">Salinispora arenicola (strain CNS-205)</name>
    <dbReference type="NCBI Taxonomy" id="391037"/>
    <lineage>
        <taxon>Bacteria</taxon>
        <taxon>Bacillati</taxon>
        <taxon>Actinomycetota</taxon>
        <taxon>Actinomycetes</taxon>
        <taxon>Micromonosporales</taxon>
        <taxon>Micromonosporaceae</taxon>
        <taxon>Salinispora</taxon>
    </lineage>
</organism>
<reference evidence="1" key="1">
    <citation type="submission" date="2007-10" db="EMBL/GenBank/DDBJ databases">
        <title>Complete sequence of Salinispora arenicola CNS-205.</title>
        <authorList>
            <consortium name="US DOE Joint Genome Institute"/>
            <person name="Copeland A."/>
            <person name="Lucas S."/>
            <person name="Lapidus A."/>
            <person name="Barry K."/>
            <person name="Glavina del Rio T."/>
            <person name="Dalin E."/>
            <person name="Tice H."/>
            <person name="Pitluck S."/>
            <person name="Foster B."/>
            <person name="Schmutz J."/>
            <person name="Larimer F."/>
            <person name="Land M."/>
            <person name="Hauser L."/>
            <person name="Kyrpides N."/>
            <person name="Ivanova N."/>
            <person name="Jensen P.R."/>
            <person name="Moore B.S."/>
            <person name="Penn K."/>
            <person name="Jenkins C."/>
            <person name="Udwary D."/>
            <person name="Xiang L."/>
            <person name="Gontang E."/>
            <person name="Richardson P."/>
        </authorList>
    </citation>
    <scope>NUCLEOTIDE SEQUENCE [LARGE SCALE GENOMIC DNA]</scope>
    <source>
        <strain evidence="1">CNS-205</strain>
    </source>
</reference>
<accession>A8M7R0</accession>
<name>A8M7R0_SALAI</name>
<sequence>MLAPAPPPGVRSASCPGHGCGLLGHLAWTRFQNVIVARTPRMIVEGGIERVGWRVRFMIGEA</sequence>
<dbReference type="AlphaFoldDB" id="A8M7R0"/>
<evidence type="ECO:0000313" key="1">
    <source>
        <dbReference type="EMBL" id="ABW00427.1"/>
    </source>
</evidence>
<dbReference type="HOGENOM" id="CLU_2901560_0_0_11"/>